<evidence type="ECO:0000256" key="1">
    <source>
        <dbReference type="SAM" id="MobiDB-lite"/>
    </source>
</evidence>
<evidence type="ECO:0000313" key="2">
    <source>
        <dbReference type="EMBL" id="KAG8096117.1"/>
    </source>
</evidence>
<reference evidence="2" key="2">
    <citation type="submission" date="2021-02" db="EMBL/GenBank/DDBJ databases">
        <authorList>
            <person name="Kimball J.A."/>
            <person name="Haas M.W."/>
            <person name="Macchietto M."/>
            <person name="Kono T."/>
            <person name="Duquette J."/>
            <person name="Shao M."/>
        </authorList>
    </citation>
    <scope>NUCLEOTIDE SEQUENCE</scope>
    <source>
        <tissue evidence="2">Fresh leaf tissue</tissue>
    </source>
</reference>
<keyword evidence="3" id="KW-1185">Reference proteome</keyword>
<feature type="region of interest" description="Disordered" evidence="1">
    <location>
        <begin position="69"/>
        <end position="89"/>
    </location>
</feature>
<protein>
    <submittedName>
        <fullName evidence="2">Uncharacterized protein</fullName>
    </submittedName>
</protein>
<evidence type="ECO:0000313" key="3">
    <source>
        <dbReference type="Proteomes" id="UP000729402"/>
    </source>
</evidence>
<dbReference type="AlphaFoldDB" id="A0A8J6BTS6"/>
<reference evidence="2" key="1">
    <citation type="journal article" date="2021" name="bioRxiv">
        <title>Whole Genome Assembly and Annotation of Northern Wild Rice, Zizania palustris L., Supports a Whole Genome Duplication in the Zizania Genus.</title>
        <authorList>
            <person name="Haas M."/>
            <person name="Kono T."/>
            <person name="Macchietto M."/>
            <person name="Millas R."/>
            <person name="McGilp L."/>
            <person name="Shao M."/>
            <person name="Duquette J."/>
            <person name="Hirsch C.N."/>
            <person name="Kimball J."/>
        </authorList>
    </citation>
    <scope>NUCLEOTIDE SEQUENCE</scope>
    <source>
        <tissue evidence="2">Fresh leaf tissue</tissue>
    </source>
</reference>
<dbReference type="EMBL" id="JAAALK010000079">
    <property type="protein sequence ID" value="KAG8096117.1"/>
    <property type="molecule type" value="Genomic_DNA"/>
</dbReference>
<name>A0A8J6BTS6_ZIZPA</name>
<comment type="caution">
    <text evidence="2">The sequence shown here is derived from an EMBL/GenBank/DDBJ whole genome shotgun (WGS) entry which is preliminary data.</text>
</comment>
<sequence>MGGGGGGRIWCWAPGFFGFIIGCPLPSADLELLVQMFNLFGELGCVSDQGGMPMLELLPDALQHEEDAAKPVARVRKPSKRYSGPEWAV</sequence>
<organism evidence="2 3">
    <name type="scientific">Zizania palustris</name>
    <name type="common">Northern wild rice</name>
    <dbReference type="NCBI Taxonomy" id="103762"/>
    <lineage>
        <taxon>Eukaryota</taxon>
        <taxon>Viridiplantae</taxon>
        <taxon>Streptophyta</taxon>
        <taxon>Embryophyta</taxon>
        <taxon>Tracheophyta</taxon>
        <taxon>Spermatophyta</taxon>
        <taxon>Magnoliopsida</taxon>
        <taxon>Liliopsida</taxon>
        <taxon>Poales</taxon>
        <taxon>Poaceae</taxon>
        <taxon>BOP clade</taxon>
        <taxon>Oryzoideae</taxon>
        <taxon>Oryzeae</taxon>
        <taxon>Zizaniinae</taxon>
        <taxon>Zizania</taxon>
    </lineage>
</organism>
<accession>A0A8J6BTS6</accession>
<gene>
    <name evidence="2" type="ORF">GUJ93_ZPchr0013g37619</name>
</gene>
<dbReference type="Proteomes" id="UP000729402">
    <property type="component" value="Unassembled WGS sequence"/>
</dbReference>
<proteinExistence type="predicted"/>